<organism evidence="4 5">
    <name type="scientific">Spiribacter salilacus</name>
    <dbReference type="NCBI Taxonomy" id="2664894"/>
    <lineage>
        <taxon>Bacteria</taxon>
        <taxon>Pseudomonadati</taxon>
        <taxon>Pseudomonadota</taxon>
        <taxon>Gammaproteobacteria</taxon>
        <taxon>Chromatiales</taxon>
        <taxon>Ectothiorhodospiraceae</taxon>
        <taxon>Spiribacter</taxon>
    </lineage>
</organism>
<comment type="caution">
    <text evidence="4">The sequence shown here is derived from an EMBL/GenBank/DDBJ whole genome shotgun (WGS) entry which is preliminary data.</text>
</comment>
<dbReference type="Proteomes" id="UP000433788">
    <property type="component" value="Unassembled WGS sequence"/>
</dbReference>
<dbReference type="AlphaFoldDB" id="A0A6N7QQ11"/>
<dbReference type="PROSITE" id="PS51257">
    <property type="entry name" value="PROKAR_LIPOPROTEIN"/>
    <property type="match status" value="1"/>
</dbReference>
<dbReference type="InterPro" id="IPR051012">
    <property type="entry name" value="CellSynth/LPSAsmb/PSIAsmb"/>
</dbReference>
<dbReference type="RefSeq" id="WP_153719679.1">
    <property type="nucleotide sequence ID" value="NZ_WJPP01000004.1"/>
</dbReference>
<name>A0A6N7QQ11_9GAMM</name>
<feature type="repeat" description="TPR" evidence="3">
    <location>
        <begin position="362"/>
        <end position="395"/>
    </location>
</feature>
<keyword evidence="5" id="KW-1185">Reference proteome</keyword>
<dbReference type="PANTHER" id="PTHR45586:SF1">
    <property type="entry name" value="LIPOPOLYSACCHARIDE ASSEMBLY PROTEIN B"/>
    <property type="match status" value="1"/>
</dbReference>
<dbReference type="PROSITE" id="PS50005">
    <property type="entry name" value="TPR"/>
    <property type="match status" value="1"/>
</dbReference>
<dbReference type="InterPro" id="IPR011990">
    <property type="entry name" value="TPR-like_helical_dom_sf"/>
</dbReference>
<dbReference type="InterPro" id="IPR019734">
    <property type="entry name" value="TPR_rpt"/>
</dbReference>
<protein>
    <submittedName>
        <fullName evidence="4">Tetratricopeptide repeat protein</fullName>
    </submittedName>
</protein>
<evidence type="ECO:0000313" key="4">
    <source>
        <dbReference type="EMBL" id="MRH78625.1"/>
    </source>
</evidence>
<evidence type="ECO:0000313" key="5">
    <source>
        <dbReference type="Proteomes" id="UP000433788"/>
    </source>
</evidence>
<evidence type="ECO:0000256" key="3">
    <source>
        <dbReference type="PROSITE-ProRule" id="PRU00339"/>
    </source>
</evidence>
<keyword evidence="1" id="KW-0677">Repeat</keyword>
<keyword evidence="2 3" id="KW-0802">TPR repeat</keyword>
<proteinExistence type="predicted"/>
<accession>A0A6N7QQ11</accession>
<gene>
    <name evidence="4" type="ORF">GH984_07880</name>
</gene>
<dbReference type="SMART" id="SM00028">
    <property type="entry name" value="TPR"/>
    <property type="match status" value="7"/>
</dbReference>
<reference evidence="4 5" key="1">
    <citation type="submission" date="2019-11" db="EMBL/GenBank/DDBJ databases">
        <authorList>
            <person name="Zhang X.Y."/>
        </authorList>
    </citation>
    <scope>NUCLEOTIDE SEQUENCE [LARGE SCALE GENOMIC DNA]</scope>
    <source>
        <strain evidence="4 5">C176</strain>
    </source>
</reference>
<dbReference type="Pfam" id="PF14559">
    <property type="entry name" value="TPR_19"/>
    <property type="match status" value="1"/>
</dbReference>
<evidence type="ECO:0000256" key="2">
    <source>
        <dbReference type="ARBA" id="ARBA00022803"/>
    </source>
</evidence>
<dbReference type="Pfam" id="PF13432">
    <property type="entry name" value="TPR_16"/>
    <property type="match status" value="3"/>
</dbReference>
<dbReference type="SUPFAM" id="SSF48452">
    <property type="entry name" value="TPR-like"/>
    <property type="match status" value="2"/>
</dbReference>
<dbReference type="EMBL" id="WJPP01000004">
    <property type="protein sequence ID" value="MRH78625.1"/>
    <property type="molecule type" value="Genomic_DNA"/>
</dbReference>
<sequence length="544" mass="59622">MERFCPAGYLKWLTLCGIVLLTGCASSSLSESDSRALAADLRWVESEDLSPISDDALLTKILLAEMALARGQTNTAIESYATAAAQSEDVQVVRRAVEVALREDDYEVAMAATKRWLSLAPDSVDARQLLGVLTIQQGNLEGAYSILSQNLPAEQSERDALIGRLGSLLMQPNMPDEALALMQRLAAEQPSSAAAQLALARLALSREALSIAREAVEQALSLRPDWVTARLVRVDVLLMQEQSALALAAYRSLIEDGVSSSEIMTNAAMLAMQAGDLRYAGQLLRALKKQPGQADQANFWLGQLAEQGAVWTEALRYYRNVRGLLQGEAMMRIAWILARQERFDQAYEELSAVRSEHPELAASAWRSEGEMLRMQDEPGAALQVFNAALLAHPDDLDLRYSRALVLVMLDAVEPAIEALEEILAVDPNNPAALNALGYTLVDQTDRIDEGAAMIERAYEAAPDDPAVIDSMGWAAFRQGDPERALSYLERAYALASDDPEISAHLGEVLWVLGQRARAREIWAPVLVTHPDHPVLRETTQRLDP</sequence>
<dbReference type="PANTHER" id="PTHR45586">
    <property type="entry name" value="TPR REPEAT-CONTAINING PROTEIN PA4667"/>
    <property type="match status" value="1"/>
</dbReference>
<evidence type="ECO:0000256" key="1">
    <source>
        <dbReference type="ARBA" id="ARBA00022737"/>
    </source>
</evidence>
<dbReference type="Gene3D" id="1.25.40.10">
    <property type="entry name" value="Tetratricopeptide repeat domain"/>
    <property type="match status" value="3"/>
</dbReference>